<evidence type="ECO:0000256" key="2">
    <source>
        <dbReference type="SAM" id="Phobius"/>
    </source>
</evidence>
<feature type="transmembrane region" description="Helical" evidence="2">
    <location>
        <begin position="12"/>
        <end position="31"/>
    </location>
</feature>
<evidence type="ECO:0000259" key="3">
    <source>
        <dbReference type="Pfam" id="PF01882"/>
    </source>
</evidence>
<sequence>MALRERPRARPTGRGVALVIAGLALVLAAYWERQAMLLVPAALCLGVVALGAWWALEPAGRVRLRLPGVVEEGDDPAIAIAGDRRHARARWTTYAPGSGRSVLLEGELDDDGRAEVRLGPHDRGRWPLAPVEVIALDPFRVVRTVRRVEPGAALVVGPETVPMQPSALRSDRDSGREARSRTADSVDAMVREWQPGDPQRRVHWRQSAKRGRLMVRQESNPAVDDHVVLVATAAARGLGKEAEDRLARAACSIAMALAGGDHGVLVRETGEQSIGVHAPGPIDWRRREQALAAFASLAALPARAPDERDRDRALPAHVVALQESAPEHWTLPPGSTLWLVAERPGTGRAVAAGSRVRVRRWIDRAGPSLELA</sequence>
<dbReference type="Pfam" id="PF01882">
    <property type="entry name" value="DUF58"/>
    <property type="match status" value="1"/>
</dbReference>
<feature type="transmembrane region" description="Helical" evidence="2">
    <location>
        <begin position="37"/>
        <end position="56"/>
    </location>
</feature>
<dbReference type="PANTHER" id="PTHR34351:SF1">
    <property type="entry name" value="SLR1927 PROTEIN"/>
    <property type="match status" value="1"/>
</dbReference>
<dbReference type="EMBL" id="BMLM01000002">
    <property type="protein sequence ID" value="GGN87111.1"/>
    <property type="molecule type" value="Genomic_DNA"/>
</dbReference>
<proteinExistence type="predicted"/>
<feature type="region of interest" description="Disordered" evidence="1">
    <location>
        <begin position="163"/>
        <end position="185"/>
    </location>
</feature>
<organism evidence="4 5">
    <name type="scientific">Agrococcus terreus</name>
    <dbReference type="NCBI Taxonomy" id="574649"/>
    <lineage>
        <taxon>Bacteria</taxon>
        <taxon>Bacillati</taxon>
        <taxon>Actinomycetota</taxon>
        <taxon>Actinomycetes</taxon>
        <taxon>Micrococcales</taxon>
        <taxon>Microbacteriaceae</taxon>
        <taxon>Agrococcus</taxon>
    </lineage>
</organism>
<dbReference type="InterPro" id="IPR002881">
    <property type="entry name" value="DUF58"/>
</dbReference>
<feature type="domain" description="DUF58" evidence="3">
    <location>
        <begin position="190"/>
        <end position="258"/>
    </location>
</feature>
<accession>A0ABQ2KP17</accession>
<dbReference type="PANTHER" id="PTHR34351">
    <property type="entry name" value="SLR1927 PROTEIN-RELATED"/>
    <property type="match status" value="1"/>
</dbReference>
<evidence type="ECO:0000256" key="1">
    <source>
        <dbReference type="SAM" id="MobiDB-lite"/>
    </source>
</evidence>
<evidence type="ECO:0000313" key="4">
    <source>
        <dbReference type="EMBL" id="GGN87111.1"/>
    </source>
</evidence>
<evidence type="ECO:0000313" key="5">
    <source>
        <dbReference type="Proteomes" id="UP000626982"/>
    </source>
</evidence>
<dbReference type="Proteomes" id="UP000626982">
    <property type="component" value="Unassembled WGS sequence"/>
</dbReference>
<comment type="caution">
    <text evidence="4">The sequence shown here is derived from an EMBL/GenBank/DDBJ whole genome shotgun (WGS) entry which is preliminary data.</text>
</comment>
<protein>
    <recommendedName>
        <fullName evidence="3">DUF58 domain-containing protein</fullName>
    </recommendedName>
</protein>
<keyword evidence="2" id="KW-1133">Transmembrane helix</keyword>
<name>A0ABQ2KP17_9MICO</name>
<keyword evidence="2" id="KW-0472">Membrane</keyword>
<keyword evidence="5" id="KW-1185">Reference proteome</keyword>
<reference evidence="5" key="1">
    <citation type="journal article" date="2019" name="Int. J. Syst. Evol. Microbiol.">
        <title>The Global Catalogue of Microorganisms (GCM) 10K type strain sequencing project: providing services to taxonomists for standard genome sequencing and annotation.</title>
        <authorList>
            <consortium name="The Broad Institute Genomics Platform"/>
            <consortium name="The Broad Institute Genome Sequencing Center for Infectious Disease"/>
            <person name="Wu L."/>
            <person name="Ma J."/>
        </authorList>
    </citation>
    <scope>NUCLEOTIDE SEQUENCE [LARGE SCALE GENOMIC DNA]</scope>
    <source>
        <strain evidence="5">CGMCC 1.6960</strain>
    </source>
</reference>
<keyword evidence="2" id="KW-0812">Transmembrane</keyword>
<gene>
    <name evidence="4" type="ORF">GCM10010968_21310</name>
</gene>
<feature type="compositionally biased region" description="Basic and acidic residues" evidence="1">
    <location>
        <begin position="169"/>
        <end position="184"/>
    </location>
</feature>
<dbReference type="RefSeq" id="WP_188718294.1">
    <property type="nucleotide sequence ID" value="NZ_BAABBD010000003.1"/>
</dbReference>